<proteinExistence type="inferred from homology"/>
<protein>
    <submittedName>
        <fullName evidence="5">Glycosyltransferase family 2 protein</fullName>
    </submittedName>
</protein>
<name>A0ABX8SHU9_9ACTN</name>
<reference evidence="5 6" key="1">
    <citation type="submission" date="2021-07" db="EMBL/GenBank/DDBJ databases">
        <title>complete genome sequencing of Tessaracoccus sp.J1M15.</title>
        <authorList>
            <person name="Bae J.-W."/>
            <person name="Kim D.-y."/>
        </authorList>
    </citation>
    <scope>NUCLEOTIDE SEQUENCE [LARGE SCALE GENOMIC DNA]</scope>
    <source>
        <strain evidence="5 6">J1M15</strain>
    </source>
</reference>
<dbReference type="InterPro" id="IPR001173">
    <property type="entry name" value="Glyco_trans_2-like"/>
</dbReference>
<comment type="similarity">
    <text evidence="1">Belongs to the glycosyltransferase 2 family.</text>
</comment>
<feature type="domain" description="Glycosyltransferase 2-like" evidence="4">
    <location>
        <begin position="8"/>
        <end position="127"/>
    </location>
</feature>
<dbReference type="EMBL" id="CP079216">
    <property type="protein sequence ID" value="QXT62962.1"/>
    <property type="molecule type" value="Genomic_DNA"/>
</dbReference>
<sequence>MGTELAASVIIPCHGADEFLPLQLEALARQDGAPPFEVLLVDNGANEDLPGLADRWRVQLPNVRIIDATARRGTGYARNVGIGAARAPLLLFCDCDDVVMPEWVRLGVLQLGRHPVFSGGAVPVTDELCRQGWKAAVDHVGPHEDVPDGLPLSGTSTYPILMGCSFGITAELARRLGGFDLSFGSQGEDNDLAFRIVASGLTLPDAGPVCIAYRCRIRPDSFRRGMSIARSHALLCARHHAWASSPAYQGHWLLRPLRTVALIATGRRPPRWREDLGRQVGLILGRVRFVLLGAPRPHLAIGIGNAVN</sequence>
<dbReference type="Pfam" id="PF00535">
    <property type="entry name" value="Glycos_transf_2"/>
    <property type="match status" value="1"/>
</dbReference>
<keyword evidence="2" id="KW-0328">Glycosyltransferase</keyword>
<dbReference type="PANTHER" id="PTHR43179:SF12">
    <property type="entry name" value="GALACTOFURANOSYLTRANSFERASE GLFT2"/>
    <property type="match status" value="1"/>
</dbReference>
<dbReference type="CDD" id="cd00761">
    <property type="entry name" value="Glyco_tranf_GTA_type"/>
    <property type="match status" value="1"/>
</dbReference>
<keyword evidence="3" id="KW-0808">Transferase</keyword>
<organism evidence="5 6">
    <name type="scientific">Tessaracoccus palaemonis</name>
    <dbReference type="NCBI Taxonomy" id="2829499"/>
    <lineage>
        <taxon>Bacteria</taxon>
        <taxon>Bacillati</taxon>
        <taxon>Actinomycetota</taxon>
        <taxon>Actinomycetes</taxon>
        <taxon>Propionibacteriales</taxon>
        <taxon>Propionibacteriaceae</taxon>
        <taxon>Tessaracoccus</taxon>
    </lineage>
</organism>
<keyword evidence="6" id="KW-1185">Reference proteome</keyword>
<evidence type="ECO:0000259" key="4">
    <source>
        <dbReference type="Pfam" id="PF00535"/>
    </source>
</evidence>
<evidence type="ECO:0000256" key="3">
    <source>
        <dbReference type="ARBA" id="ARBA00022679"/>
    </source>
</evidence>
<evidence type="ECO:0000256" key="1">
    <source>
        <dbReference type="ARBA" id="ARBA00006739"/>
    </source>
</evidence>
<dbReference type="Proteomes" id="UP000824504">
    <property type="component" value="Chromosome"/>
</dbReference>
<accession>A0ABX8SHU9</accession>
<evidence type="ECO:0000256" key="2">
    <source>
        <dbReference type="ARBA" id="ARBA00022676"/>
    </source>
</evidence>
<evidence type="ECO:0000313" key="5">
    <source>
        <dbReference type="EMBL" id="QXT62962.1"/>
    </source>
</evidence>
<gene>
    <name evidence="5" type="ORF">KDB89_00250</name>
</gene>
<evidence type="ECO:0000313" key="6">
    <source>
        <dbReference type="Proteomes" id="UP000824504"/>
    </source>
</evidence>
<dbReference type="PANTHER" id="PTHR43179">
    <property type="entry name" value="RHAMNOSYLTRANSFERASE WBBL"/>
    <property type="match status" value="1"/>
</dbReference>
<dbReference type="RefSeq" id="WP_219082328.1">
    <property type="nucleotide sequence ID" value="NZ_CP079216.1"/>
</dbReference>